<dbReference type="OrthoDB" id="2634326at2759"/>
<organism evidence="1 2">
    <name type="scientific">Ephemerocybe angulata</name>
    <dbReference type="NCBI Taxonomy" id="980116"/>
    <lineage>
        <taxon>Eukaryota</taxon>
        <taxon>Fungi</taxon>
        <taxon>Dikarya</taxon>
        <taxon>Basidiomycota</taxon>
        <taxon>Agaricomycotina</taxon>
        <taxon>Agaricomycetes</taxon>
        <taxon>Agaricomycetidae</taxon>
        <taxon>Agaricales</taxon>
        <taxon>Agaricineae</taxon>
        <taxon>Psathyrellaceae</taxon>
        <taxon>Ephemerocybe</taxon>
    </lineage>
</organism>
<sequence>MADFENPYHALEADPNLLTRNKSTEPHTNEFSYRVGAVLLEAEFFIASPNVDYIPEPPLGNNRDVYLRADLRYGHDDYLLWPQPHFRGHLWLGHLCPAAPAPRNSRIGGNVTFT</sequence>
<reference evidence="1 2" key="1">
    <citation type="submission" date="2020-07" db="EMBL/GenBank/DDBJ databases">
        <title>Comparative genomics of pyrophilous fungi reveals a link between fire events and developmental genes.</title>
        <authorList>
            <consortium name="DOE Joint Genome Institute"/>
            <person name="Steindorff A.S."/>
            <person name="Carver A."/>
            <person name="Calhoun S."/>
            <person name="Stillman K."/>
            <person name="Liu H."/>
            <person name="Lipzen A."/>
            <person name="Pangilinan J."/>
            <person name="Labutti K."/>
            <person name="Bruns T.D."/>
            <person name="Grigoriev I.V."/>
        </authorList>
    </citation>
    <scope>NUCLEOTIDE SEQUENCE [LARGE SCALE GENOMIC DNA]</scope>
    <source>
        <strain evidence="1 2">CBS 144469</strain>
    </source>
</reference>
<keyword evidence="2" id="KW-1185">Reference proteome</keyword>
<protein>
    <submittedName>
        <fullName evidence="1">Uncharacterized protein</fullName>
    </submittedName>
</protein>
<dbReference type="AlphaFoldDB" id="A0A8H6I6N6"/>
<comment type="caution">
    <text evidence="1">The sequence shown here is derived from an EMBL/GenBank/DDBJ whole genome shotgun (WGS) entry which is preliminary data.</text>
</comment>
<gene>
    <name evidence="1" type="ORF">DFP72DRAFT_1064603</name>
</gene>
<proteinExistence type="predicted"/>
<dbReference type="EMBL" id="JACGCI010000018">
    <property type="protein sequence ID" value="KAF6758468.1"/>
    <property type="molecule type" value="Genomic_DNA"/>
</dbReference>
<accession>A0A8H6I6N6</accession>
<evidence type="ECO:0000313" key="2">
    <source>
        <dbReference type="Proteomes" id="UP000521943"/>
    </source>
</evidence>
<dbReference type="Proteomes" id="UP000521943">
    <property type="component" value="Unassembled WGS sequence"/>
</dbReference>
<evidence type="ECO:0000313" key="1">
    <source>
        <dbReference type="EMBL" id="KAF6758468.1"/>
    </source>
</evidence>
<name>A0A8H6I6N6_9AGAR</name>